<protein>
    <submittedName>
        <fullName evidence="4">LD-carboxypeptidase LdcB, LAS superfamily</fullName>
    </submittedName>
</protein>
<dbReference type="EMBL" id="FUWY01000001">
    <property type="protein sequence ID" value="SJZ33935.1"/>
    <property type="molecule type" value="Genomic_DNA"/>
</dbReference>
<feature type="region of interest" description="Disordered" evidence="1">
    <location>
        <begin position="388"/>
        <end position="414"/>
    </location>
</feature>
<keyword evidence="4" id="KW-0645">Protease</keyword>
<keyword evidence="4" id="KW-0378">Hydrolase</keyword>
<evidence type="ECO:0000313" key="4">
    <source>
        <dbReference type="EMBL" id="SJZ33935.1"/>
    </source>
</evidence>
<dbReference type="InterPro" id="IPR058193">
    <property type="entry name" value="VanY/YodJ_core_dom"/>
</dbReference>
<reference evidence="5" key="1">
    <citation type="submission" date="2017-02" db="EMBL/GenBank/DDBJ databases">
        <authorList>
            <person name="Varghese N."/>
            <person name="Submissions S."/>
        </authorList>
    </citation>
    <scope>NUCLEOTIDE SEQUENCE [LARGE SCALE GENOMIC DNA]</scope>
    <source>
        <strain evidence="5">ATCC 25662</strain>
    </source>
</reference>
<keyword evidence="5" id="KW-1185">Reference proteome</keyword>
<dbReference type="Proteomes" id="UP000243297">
    <property type="component" value="Unassembled WGS sequence"/>
</dbReference>
<evidence type="ECO:0000256" key="1">
    <source>
        <dbReference type="SAM" id="MobiDB-lite"/>
    </source>
</evidence>
<name>A0A1T4JV12_9FIRM</name>
<gene>
    <name evidence="4" type="ORF">SAMN02745191_0096</name>
</gene>
<evidence type="ECO:0000256" key="2">
    <source>
        <dbReference type="SAM" id="Phobius"/>
    </source>
</evidence>
<keyword evidence="2" id="KW-0812">Transmembrane</keyword>
<dbReference type="CDD" id="cd14852">
    <property type="entry name" value="LD-carboxypeptidase"/>
    <property type="match status" value="1"/>
</dbReference>
<feature type="transmembrane region" description="Helical" evidence="2">
    <location>
        <begin position="35"/>
        <end position="52"/>
    </location>
</feature>
<dbReference type="Gene3D" id="3.30.1380.10">
    <property type="match status" value="1"/>
</dbReference>
<dbReference type="InterPro" id="IPR003709">
    <property type="entry name" value="VanY-like_core_dom"/>
</dbReference>
<dbReference type="RefSeq" id="WP_078710563.1">
    <property type="nucleotide sequence ID" value="NZ_FUWY01000001.1"/>
</dbReference>
<dbReference type="STRING" id="118967.SAMN02745191_0096"/>
<keyword evidence="2" id="KW-0472">Membrane</keyword>
<proteinExistence type="predicted"/>
<dbReference type="PANTHER" id="PTHR34385:SF1">
    <property type="entry name" value="PEPTIDOGLYCAN L-ALANYL-D-GLUTAMATE ENDOPEPTIDASE CWLK"/>
    <property type="match status" value="1"/>
</dbReference>
<dbReference type="InterPro" id="IPR052179">
    <property type="entry name" value="DD-CPase-like"/>
</dbReference>
<dbReference type="OrthoDB" id="9792074at2"/>
<evidence type="ECO:0000259" key="3">
    <source>
        <dbReference type="Pfam" id="PF02557"/>
    </source>
</evidence>
<feature type="domain" description="D-alanyl-D-alanine carboxypeptidase-like core" evidence="3">
    <location>
        <begin position="234"/>
        <end position="360"/>
    </location>
</feature>
<sequence>MTQQVKRKKVVKKVNHPTNGTRKVKRKVRRIKKPVLYGFIAIVVLIVGLLTIPKTLENNKLKELGYNKTTISEIRKQKLVNLIIKNDYYSENLAGAINDKTLNKDYIKLYVVSDSCDQREFVLYDRLIDKGYTEEQALSLFDSLTFFEITPLLVFDFQTDVKPYLDDAIANSGTNSATNFALSNSYRENYATTLPVINPGSYDMLVNKTYYLDSAFVPGQLQDLSIRYASEGLQLDAPAAEALKLFCEGARDLGLRMYASSAYRSYEHQQALYDRYVKANGQEDADTFSARPGFSEHQTGLTVDMSALTDDPSISKFEETDEFTWASENCQEYGWILRFPSGKEQIIGYQYEPWHYRFVGVDLAKKIVNSKLTYDEYYMLYMAPWNNEENNKASKNPTTAKPEESPAPSETPAS</sequence>
<dbReference type="InterPro" id="IPR009045">
    <property type="entry name" value="Zn_M74/Hedgehog-like"/>
</dbReference>
<dbReference type="PANTHER" id="PTHR34385">
    <property type="entry name" value="D-ALANYL-D-ALANINE CARBOXYPEPTIDASE"/>
    <property type="match status" value="1"/>
</dbReference>
<keyword evidence="4" id="KW-0121">Carboxypeptidase</keyword>
<dbReference type="GO" id="GO:0006508">
    <property type="term" value="P:proteolysis"/>
    <property type="evidence" value="ECO:0007669"/>
    <property type="project" value="InterPro"/>
</dbReference>
<dbReference type="GO" id="GO:0004180">
    <property type="term" value="F:carboxypeptidase activity"/>
    <property type="evidence" value="ECO:0007669"/>
    <property type="project" value="UniProtKB-KW"/>
</dbReference>
<accession>A0A1T4JV12</accession>
<dbReference type="AlphaFoldDB" id="A0A1T4JV12"/>
<organism evidence="4 5">
    <name type="scientific">Anaerorhabdus furcosa</name>
    <dbReference type="NCBI Taxonomy" id="118967"/>
    <lineage>
        <taxon>Bacteria</taxon>
        <taxon>Bacillati</taxon>
        <taxon>Bacillota</taxon>
        <taxon>Erysipelotrichia</taxon>
        <taxon>Erysipelotrichales</taxon>
        <taxon>Erysipelotrichaceae</taxon>
        <taxon>Anaerorhabdus</taxon>
    </lineage>
</organism>
<keyword evidence="2" id="KW-1133">Transmembrane helix</keyword>
<dbReference type="SUPFAM" id="SSF55166">
    <property type="entry name" value="Hedgehog/DD-peptidase"/>
    <property type="match status" value="1"/>
</dbReference>
<dbReference type="Pfam" id="PF02557">
    <property type="entry name" value="VanY"/>
    <property type="match status" value="1"/>
</dbReference>
<evidence type="ECO:0000313" key="5">
    <source>
        <dbReference type="Proteomes" id="UP000243297"/>
    </source>
</evidence>